<dbReference type="AlphaFoldDB" id="A0A0E9WYA8"/>
<dbReference type="EMBL" id="GBXM01013376">
    <property type="protein sequence ID" value="JAH95201.1"/>
    <property type="molecule type" value="Transcribed_RNA"/>
</dbReference>
<reference evidence="1" key="1">
    <citation type="submission" date="2014-11" db="EMBL/GenBank/DDBJ databases">
        <authorList>
            <person name="Amaro Gonzalez C."/>
        </authorList>
    </citation>
    <scope>NUCLEOTIDE SEQUENCE</scope>
</reference>
<name>A0A0E9WYA8_ANGAN</name>
<organism evidence="1">
    <name type="scientific">Anguilla anguilla</name>
    <name type="common">European freshwater eel</name>
    <name type="synonym">Muraena anguilla</name>
    <dbReference type="NCBI Taxonomy" id="7936"/>
    <lineage>
        <taxon>Eukaryota</taxon>
        <taxon>Metazoa</taxon>
        <taxon>Chordata</taxon>
        <taxon>Craniata</taxon>
        <taxon>Vertebrata</taxon>
        <taxon>Euteleostomi</taxon>
        <taxon>Actinopterygii</taxon>
        <taxon>Neopterygii</taxon>
        <taxon>Teleostei</taxon>
        <taxon>Anguilliformes</taxon>
        <taxon>Anguillidae</taxon>
        <taxon>Anguilla</taxon>
    </lineage>
</organism>
<sequence>MWGVFVCLFFVFLQVLDLPCLAIFKLQIAISFLKTMDFSLKVLRIPVNGN</sequence>
<protein>
    <submittedName>
        <fullName evidence="1">Uncharacterized protein</fullName>
    </submittedName>
</protein>
<evidence type="ECO:0000313" key="1">
    <source>
        <dbReference type="EMBL" id="JAH95201.1"/>
    </source>
</evidence>
<reference evidence="1" key="2">
    <citation type="journal article" date="2015" name="Fish Shellfish Immunol.">
        <title>Early steps in the European eel (Anguilla anguilla)-Vibrio vulnificus interaction in the gills: Role of the RtxA13 toxin.</title>
        <authorList>
            <person name="Callol A."/>
            <person name="Pajuelo D."/>
            <person name="Ebbesson L."/>
            <person name="Teles M."/>
            <person name="MacKenzie S."/>
            <person name="Amaro C."/>
        </authorList>
    </citation>
    <scope>NUCLEOTIDE SEQUENCE</scope>
</reference>
<proteinExistence type="predicted"/>
<accession>A0A0E9WYA8</accession>